<feature type="transmembrane region" description="Helical" evidence="8">
    <location>
        <begin position="391"/>
        <end position="412"/>
    </location>
</feature>
<evidence type="ECO:0000313" key="12">
    <source>
        <dbReference type="Proteomes" id="UP001222118"/>
    </source>
</evidence>
<evidence type="ECO:0000259" key="10">
    <source>
        <dbReference type="PROSITE" id="PS50929"/>
    </source>
</evidence>
<evidence type="ECO:0000256" key="3">
    <source>
        <dbReference type="ARBA" id="ARBA00022692"/>
    </source>
</evidence>
<evidence type="ECO:0000256" key="2">
    <source>
        <dbReference type="ARBA" id="ARBA00005417"/>
    </source>
</evidence>
<dbReference type="PANTHER" id="PTHR43394">
    <property type="entry name" value="ATP-DEPENDENT PERMEASE MDL1, MITOCHONDRIAL"/>
    <property type="match status" value="1"/>
</dbReference>
<feature type="transmembrane region" description="Helical" evidence="8">
    <location>
        <begin position="197"/>
        <end position="220"/>
    </location>
</feature>
<dbReference type="InterPro" id="IPR039421">
    <property type="entry name" value="Type_1_exporter"/>
</dbReference>
<dbReference type="GO" id="GO:0005524">
    <property type="term" value="F:ATP binding"/>
    <property type="evidence" value="ECO:0007669"/>
    <property type="project" value="UniProtKB-KW"/>
</dbReference>
<organism evidence="11 12">
    <name type="scientific">Devosia rhodophyticola</name>
    <dbReference type="NCBI Taxonomy" id="3026423"/>
    <lineage>
        <taxon>Bacteria</taxon>
        <taxon>Pseudomonadati</taxon>
        <taxon>Pseudomonadota</taxon>
        <taxon>Alphaproteobacteria</taxon>
        <taxon>Hyphomicrobiales</taxon>
        <taxon>Devosiaceae</taxon>
        <taxon>Devosia</taxon>
    </lineage>
</organism>
<comment type="similarity">
    <text evidence="2">Belongs to the ABC transporter superfamily.</text>
</comment>
<gene>
    <name evidence="11" type="ORF">PSQ90_09200</name>
</gene>
<evidence type="ECO:0000256" key="1">
    <source>
        <dbReference type="ARBA" id="ARBA00004651"/>
    </source>
</evidence>
<evidence type="ECO:0000256" key="5">
    <source>
        <dbReference type="ARBA" id="ARBA00022840"/>
    </source>
</evidence>
<keyword evidence="7 8" id="KW-0472">Membrane</keyword>
<name>A0ABY7YT80_9HYPH</name>
<accession>A0ABY7YT80</accession>
<dbReference type="Proteomes" id="UP001222118">
    <property type="component" value="Chromosome"/>
</dbReference>
<dbReference type="Gene3D" id="1.20.1560.10">
    <property type="entry name" value="ABC transporter type 1, transmembrane domain"/>
    <property type="match status" value="1"/>
</dbReference>
<evidence type="ECO:0000256" key="7">
    <source>
        <dbReference type="ARBA" id="ARBA00023136"/>
    </source>
</evidence>
<dbReference type="PROSITE" id="PS50929">
    <property type="entry name" value="ABC_TM1F"/>
    <property type="match status" value="1"/>
</dbReference>
<evidence type="ECO:0000313" key="11">
    <source>
        <dbReference type="EMBL" id="WDR04514.1"/>
    </source>
</evidence>
<dbReference type="InterPro" id="IPR036640">
    <property type="entry name" value="ABC1_TM_sf"/>
</dbReference>
<dbReference type="PROSITE" id="PS50893">
    <property type="entry name" value="ABC_TRANSPORTER_2"/>
    <property type="match status" value="1"/>
</dbReference>
<dbReference type="SMART" id="SM00382">
    <property type="entry name" value="AAA"/>
    <property type="match status" value="1"/>
</dbReference>
<dbReference type="EMBL" id="CP118247">
    <property type="protein sequence ID" value="WDR04514.1"/>
    <property type="molecule type" value="Genomic_DNA"/>
</dbReference>
<feature type="domain" description="ABC transporter" evidence="9">
    <location>
        <begin position="481"/>
        <end position="710"/>
    </location>
</feature>
<keyword evidence="4" id="KW-0547">Nucleotide-binding</keyword>
<dbReference type="Gene3D" id="3.40.50.300">
    <property type="entry name" value="P-loop containing nucleotide triphosphate hydrolases"/>
    <property type="match status" value="1"/>
</dbReference>
<dbReference type="SUPFAM" id="SSF90123">
    <property type="entry name" value="ABC transporter transmembrane region"/>
    <property type="match status" value="1"/>
</dbReference>
<feature type="transmembrane region" description="Helical" evidence="8">
    <location>
        <begin position="166"/>
        <end position="191"/>
    </location>
</feature>
<dbReference type="InterPro" id="IPR003439">
    <property type="entry name" value="ABC_transporter-like_ATP-bd"/>
</dbReference>
<evidence type="ECO:0000259" key="9">
    <source>
        <dbReference type="PROSITE" id="PS50893"/>
    </source>
</evidence>
<comment type="subcellular location">
    <subcellularLocation>
        <location evidence="1">Cell membrane</location>
        <topology evidence="1">Multi-pass membrane protein</topology>
    </subcellularLocation>
</comment>
<keyword evidence="3 8" id="KW-0812">Transmembrane</keyword>
<dbReference type="InterPro" id="IPR027417">
    <property type="entry name" value="P-loop_NTPase"/>
</dbReference>
<keyword evidence="12" id="KW-1185">Reference proteome</keyword>
<dbReference type="Pfam" id="PF00664">
    <property type="entry name" value="ABC_membrane"/>
    <property type="match status" value="1"/>
</dbReference>
<proteinExistence type="inferred from homology"/>
<dbReference type="Pfam" id="PF00005">
    <property type="entry name" value="ABC_tran"/>
    <property type="match status" value="1"/>
</dbReference>
<sequence length="711" mass="75407">MQQKLAVAFGHDAAGQALIGLPLVVALRQIMVSGAFPQVPTDTDLMMRFGANPAYDNLRELAREHGMDLVTAPARKLGSAQFPHVRMLDDGSALVVRGRTKRGKLACVGAAGVLEMSPRALKRLSRHDIIEVSRASEAADPETQPSGWANLGRLAKLVAGARRPQLIQLLAAAFLSNMLLVVLPLFITAVYDRVVPYGAFETLSALCMGVIIVFAVDIGLRMARINLLEAIGVSISLHLQRLFYRKLMRAPLAKNTKIASGVTALLHEVDGASLTMPALMVSLLADLPFVVIMLTLVAHLGGIVVMVPLMGVLVVALITAIGAGRARRAATLSHGLRVKVQDQAIESSAMLATIKAARAEGALIGRWAEATDAAAYAAHSARQTSAWSGQISLVATQMVIAFTVVVGAIQISAGDMTLGNLAACVLLVGRIIAPANTIVSSTGSLLNMRVAIGGFFAVIDRAEESGGDEKLLAGRELKGQIDLQGVGFSYPGNVKCSVDGVNIAIAPGERIGIIGRNGCGKSSLLKLLPRLYESDSGNILFDGTDARQLAPQQLRRNIGLMSQDTILMHDTLRANICLGLDRVDPADFDRAVALSGVAEFARRHPEGYSANVGPRGEFLSGGERQAVGLARAILNDPRILLLDEPTAAMDSTAETNLIRNLPAFLDGRTVILATHRMQLLSLVDRLIWMDQGRVVADGPKAQILASLSKAA</sequence>
<reference evidence="11 12" key="1">
    <citation type="submission" date="2023-02" db="EMBL/GenBank/DDBJ databases">
        <title>Devosia chondri sp. nov., isolated from the phycosphere of marine algae.</title>
        <authorList>
            <person name="Kim J.M."/>
            <person name="Lee J.K."/>
            <person name="Choi B.J."/>
            <person name="Bayburt H."/>
            <person name="Jeon C.O."/>
        </authorList>
    </citation>
    <scope>NUCLEOTIDE SEQUENCE [LARGE SCALE GENOMIC DNA]</scope>
    <source>
        <strain evidence="11 12">G2-5</strain>
    </source>
</reference>
<feature type="domain" description="ABC transmembrane type-1" evidence="10">
    <location>
        <begin position="167"/>
        <end position="447"/>
    </location>
</feature>
<dbReference type="InterPro" id="IPR011527">
    <property type="entry name" value="ABC1_TM_dom"/>
</dbReference>
<dbReference type="RefSeq" id="WP_282210035.1">
    <property type="nucleotide sequence ID" value="NZ_CP118247.1"/>
</dbReference>
<dbReference type="PROSITE" id="PS00211">
    <property type="entry name" value="ABC_TRANSPORTER_1"/>
    <property type="match status" value="1"/>
</dbReference>
<feature type="transmembrane region" description="Helical" evidence="8">
    <location>
        <begin position="289"/>
        <end position="318"/>
    </location>
</feature>
<dbReference type="PANTHER" id="PTHR43394:SF1">
    <property type="entry name" value="ATP-BINDING CASSETTE SUB-FAMILY B MEMBER 10, MITOCHONDRIAL"/>
    <property type="match status" value="1"/>
</dbReference>
<dbReference type="InterPro" id="IPR017871">
    <property type="entry name" value="ABC_transporter-like_CS"/>
</dbReference>
<evidence type="ECO:0000256" key="4">
    <source>
        <dbReference type="ARBA" id="ARBA00022741"/>
    </source>
</evidence>
<evidence type="ECO:0000256" key="8">
    <source>
        <dbReference type="SAM" id="Phobius"/>
    </source>
</evidence>
<keyword evidence="5 11" id="KW-0067">ATP-binding</keyword>
<dbReference type="SUPFAM" id="SSF52540">
    <property type="entry name" value="P-loop containing nucleoside triphosphate hydrolases"/>
    <property type="match status" value="1"/>
</dbReference>
<keyword evidence="6 8" id="KW-1133">Transmembrane helix</keyword>
<protein>
    <submittedName>
        <fullName evidence="11">ATP-binding cassette domain-containing protein</fullName>
    </submittedName>
</protein>
<evidence type="ECO:0000256" key="6">
    <source>
        <dbReference type="ARBA" id="ARBA00022989"/>
    </source>
</evidence>
<dbReference type="InterPro" id="IPR003593">
    <property type="entry name" value="AAA+_ATPase"/>
</dbReference>